<proteinExistence type="predicted"/>
<name>A0A8X6PCL8_NEPPI</name>
<protein>
    <submittedName>
        <fullName evidence="1">Uncharacterized protein</fullName>
    </submittedName>
</protein>
<evidence type="ECO:0000313" key="2">
    <source>
        <dbReference type="Proteomes" id="UP000887013"/>
    </source>
</evidence>
<keyword evidence="2" id="KW-1185">Reference proteome</keyword>
<sequence length="85" mass="10302">MRLCADKMRPSFSEENIREIQLIAVLHTDEYLYGIVEQFKSDLTHREDSVTDVDEIKNFHLRKMNVMYPPIKHEEEHEPNFDFYQ</sequence>
<evidence type="ECO:0000313" key="1">
    <source>
        <dbReference type="EMBL" id="GFT63606.1"/>
    </source>
</evidence>
<accession>A0A8X6PCL8</accession>
<comment type="caution">
    <text evidence="1">The sequence shown here is derived from an EMBL/GenBank/DDBJ whole genome shotgun (WGS) entry which is preliminary data.</text>
</comment>
<gene>
    <name evidence="1" type="ORF">NPIL_308561</name>
</gene>
<dbReference type="EMBL" id="BMAW01019486">
    <property type="protein sequence ID" value="GFT63606.1"/>
    <property type="molecule type" value="Genomic_DNA"/>
</dbReference>
<organism evidence="1 2">
    <name type="scientific">Nephila pilipes</name>
    <name type="common">Giant wood spider</name>
    <name type="synonym">Nephila maculata</name>
    <dbReference type="NCBI Taxonomy" id="299642"/>
    <lineage>
        <taxon>Eukaryota</taxon>
        <taxon>Metazoa</taxon>
        <taxon>Ecdysozoa</taxon>
        <taxon>Arthropoda</taxon>
        <taxon>Chelicerata</taxon>
        <taxon>Arachnida</taxon>
        <taxon>Araneae</taxon>
        <taxon>Araneomorphae</taxon>
        <taxon>Entelegynae</taxon>
        <taxon>Araneoidea</taxon>
        <taxon>Nephilidae</taxon>
        <taxon>Nephila</taxon>
    </lineage>
</organism>
<reference evidence="1" key="1">
    <citation type="submission" date="2020-08" db="EMBL/GenBank/DDBJ databases">
        <title>Multicomponent nature underlies the extraordinary mechanical properties of spider dragline silk.</title>
        <authorList>
            <person name="Kono N."/>
            <person name="Nakamura H."/>
            <person name="Mori M."/>
            <person name="Yoshida Y."/>
            <person name="Ohtoshi R."/>
            <person name="Malay A.D."/>
            <person name="Moran D.A.P."/>
            <person name="Tomita M."/>
            <person name="Numata K."/>
            <person name="Arakawa K."/>
        </authorList>
    </citation>
    <scope>NUCLEOTIDE SEQUENCE</scope>
</reference>
<dbReference type="AlphaFoldDB" id="A0A8X6PCL8"/>
<dbReference type="Proteomes" id="UP000887013">
    <property type="component" value="Unassembled WGS sequence"/>
</dbReference>